<dbReference type="Proteomes" id="UP000005012">
    <property type="component" value="Chromosome"/>
</dbReference>
<evidence type="ECO:0000313" key="10">
    <source>
        <dbReference type="EMBL" id="AFH94071.1"/>
    </source>
</evidence>
<keyword evidence="4 8" id="KW-0808">Transferase</keyword>
<dbReference type="NCBIfam" id="NF004750">
    <property type="entry name" value="PRK06080.1-2"/>
    <property type="match status" value="1"/>
</dbReference>
<dbReference type="GeneID" id="93521199"/>
<name>A0A140NMC7_PROSM</name>
<comment type="subcellular location">
    <subcellularLocation>
        <location evidence="8">Cell inner membrane</location>
        <topology evidence="8">Multi-pass membrane protein</topology>
    </subcellularLocation>
    <subcellularLocation>
        <location evidence="1">Membrane</location>
        <topology evidence="1">Multi-pass membrane protein</topology>
    </subcellularLocation>
</comment>
<dbReference type="OrthoDB" id="9767568at2"/>
<feature type="transmembrane region" description="Helical" evidence="8">
    <location>
        <begin position="157"/>
        <end position="175"/>
    </location>
</feature>
<dbReference type="EC" id="2.5.1.74" evidence="8 9"/>
<evidence type="ECO:0000256" key="1">
    <source>
        <dbReference type="ARBA" id="ARBA00004141"/>
    </source>
</evidence>
<dbReference type="HOGENOM" id="CLU_043611_1_1_6"/>
<feature type="transmembrane region" description="Helical" evidence="8">
    <location>
        <begin position="125"/>
        <end position="145"/>
    </location>
</feature>
<evidence type="ECO:0000256" key="7">
    <source>
        <dbReference type="ARBA" id="ARBA00023136"/>
    </source>
</evidence>
<keyword evidence="7 8" id="KW-0472">Membrane</keyword>
<evidence type="ECO:0000256" key="2">
    <source>
        <dbReference type="ARBA" id="ARBA00022428"/>
    </source>
</evidence>
<dbReference type="GO" id="GO:0046428">
    <property type="term" value="F:1,4-dihydroxy-2-naphthoate polyprenyltransferase activity"/>
    <property type="evidence" value="ECO:0007669"/>
    <property type="project" value="UniProtKB-UniRule"/>
</dbReference>
<dbReference type="InterPro" id="IPR000537">
    <property type="entry name" value="UbiA_prenyltransferase"/>
</dbReference>
<keyword evidence="6 8" id="KW-1133">Transmembrane helix</keyword>
<accession>A0A140NMC7</accession>
<evidence type="ECO:0000256" key="6">
    <source>
        <dbReference type="ARBA" id="ARBA00022989"/>
    </source>
</evidence>
<keyword evidence="2 8" id="KW-0474">Menaquinone biosynthesis</keyword>
<comment type="function">
    <text evidence="8">Conversion of 1,4-dihydroxy-2-naphthoate (DHNA) to demethylmenaquinone (DMK).</text>
</comment>
<feature type="transmembrane region" description="Helical" evidence="8">
    <location>
        <begin position="102"/>
        <end position="119"/>
    </location>
</feature>
<dbReference type="InterPro" id="IPR004657">
    <property type="entry name" value="MenA"/>
</dbReference>
<organism evidence="10 11">
    <name type="scientific">Providencia stuartii (strain MRSN 2154)</name>
    <dbReference type="NCBI Taxonomy" id="1157951"/>
    <lineage>
        <taxon>Bacteria</taxon>
        <taxon>Pseudomonadati</taxon>
        <taxon>Pseudomonadota</taxon>
        <taxon>Gammaproteobacteria</taxon>
        <taxon>Enterobacterales</taxon>
        <taxon>Morganellaceae</taxon>
        <taxon>Providencia</taxon>
    </lineage>
</organism>
<dbReference type="PIRSF" id="PIRSF005355">
    <property type="entry name" value="UBIAD1"/>
    <property type="match status" value="1"/>
</dbReference>
<dbReference type="GO" id="GO:0042371">
    <property type="term" value="P:vitamin K biosynthetic process"/>
    <property type="evidence" value="ECO:0007669"/>
    <property type="project" value="TreeGrafter"/>
</dbReference>
<dbReference type="PATRIC" id="fig|1157951.4.peg.2232"/>
<feature type="transmembrane region" description="Helical" evidence="8">
    <location>
        <begin position="284"/>
        <end position="304"/>
    </location>
</feature>
<dbReference type="GO" id="GO:0009234">
    <property type="term" value="P:menaquinone biosynthetic process"/>
    <property type="evidence" value="ECO:0007669"/>
    <property type="project" value="UniProtKB-UniRule"/>
</dbReference>
<evidence type="ECO:0000256" key="3">
    <source>
        <dbReference type="ARBA" id="ARBA00022475"/>
    </source>
</evidence>
<dbReference type="PANTHER" id="PTHR13929:SF0">
    <property type="entry name" value="UBIA PRENYLTRANSFERASE DOMAIN-CONTAINING PROTEIN 1"/>
    <property type="match status" value="1"/>
</dbReference>
<dbReference type="NCBIfam" id="TIGR00751">
    <property type="entry name" value="menA"/>
    <property type="match status" value="1"/>
</dbReference>
<dbReference type="UniPathway" id="UPA00079">
    <property type="reaction ID" value="UER00168"/>
</dbReference>
<dbReference type="InterPro" id="IPR044878">
    <property type="entry name" value="UbiA_sf"/>
</dbReference>
<feature type="transmembrane region" description="Helical" evidence="8">
    <location>
        <begin position="228"/>
        <end position="248"/>
    </location>
</feature>
<dbReference type="InterPro" id="IPR026046">
    <property type="entry name" value="UBIAD1"/>
</dbReference>
<feature type="transmembrane region" description="Helical" evidence="8">
    <location>
        <begin position="44"/>
        <end position="64"/>
    </location>
</feature>
<dbReference type="NCBIfam" id="NF004751">
    <property type="entry name" value="PRK06080.1-3"/>
    <property type="match status" value="1"/>
</dbReference>
<feature type="transmembrane region" description="Helical" evidence="8">
    <location>
        <begin position="21"/>
        <end position="38"/>
    </location>
</feature>
<dbReference type="RefSeq" id="WP_004924644.1">
    <property type="nucleotide sequence ID" value="NC_017731.1"/>
</dbReference>
<comment type="similarity">
    <text evidence="8">Belongs to the MenA family. Type 1 subfamily.</text>
</comment>
<keyword evidence="3 8" id="KW-1003">Cell membrane</keyword>
<comment type="pathway">
    <text evidence="8">Quinol/quinone metabolism; menaquinone biosynthesis; menaquinol from 1,4-dihydroxy-2-naphthoate: step 1/2.</text>
</comment>
<evidence type="ECO:0000256" key="8">
    <source>
        <dbReference type="HAMAP-Rule" id="MF_01937"/>
    </source>
</evidence>
<protein>
    <recommendedName>
        <fullName evidence="8 9">1,4-dihydroxy-2-naphthoate octaprenyltransferase</fullName>
        <shortName evidence="8">DHNA-octaprenyltransferase</shortName>
        <ecNumber evidence="8 9">2.5.1.74</ecNumber>
    </recommendedName>
</protein>
<gene>
    <name evidence="8" type="primary">menA</name>
    <name evidence="10" type="ordered locus">S70_11100</name>
</gene>
<evidence type="ECO:0000256" key="4">
    <source>
        <dbReference type="ARBA" id="ARBA00022679"/>
    </source>
</evidence>
<dbReference type="CDD" id="cd13962">
    <property type="entry name" value="PT_UbiA_UBIAD1"/>
    <property type="match status" value="1"/>
</dbReference>
<feature type="transmembrane region" description="Helical" evidence="8">
    <location>
        <begin position="181"/>
        <end position="201"/>
    </location>
</feature>
<dbReference type="HAMAP" id="MF_01937">
    <property type="entry name" value="MenA_1"/>
    <property type="match status" value="1"/>
</dbReference>
<dbReference type="EMBL" id="CP003488">
    <property type="protein sequence ID" value="AFH94071.1"/>
    <property type="molecule type" value="Genomic_DNA"/>
</dbReference>
<comment type="catalytic activity">
    <reaction evidence="8">
        <text>an all-trans-polyprenyl diphosphate + 1,4-dihydroxy-2-naphthoate + H(+) = a 2-demethylmenaquinol + CO2 + diphosphate</text>
        <dbReference type="Rhea" id="RHEA:26478"/>
        <dbReference type="Rhea" id="RHEA-COMP:9563"/>
        <dbReference type="Rhea" id="RHEA-COMP:9564"/>
        <dbReference type="ChEBI" id="CHEBI:11173"/>
        <dbReference type="ChEBI" id="CHEBI:15378"/>
        <dbReference type="ChEBI" id="CHEBI:16526"/>
        <dbReference type="ChEBI" id="CHEBI:33019"/>
        <dbReference type="ChEBI" id="CHEBI:55437"/>
        <dbReference type="ChEBI" id="CHEBI:58914"/>
        <dbReference type="EC" id="2.5.1.74"/>
    </reaction>
</comment>
<dbReference type="Gene3D" id="1.20.120.1780">
    <property type="entry name" value="UbiA prenyltransferase"/>
    <property type="match status" value="1"/>
</dbReference>
<dbReference type="AlphaFoldDB" id="A0A140NMC7"/>
<dbReference type="Gene3D" id="1.10.357.140">
    <property type="entry name" value="UbiA prenyltransferase"/>
    <property type="match status" value="1"/>
</dbReference>
<sequence length="306" mass="32984">MSSSTSISRKQAWLESLRPKTLPLGVIAIITGSALTYLTGNFKWPVALLAIITAGLLQILSNLANDYGDAVKGSDTAERIGPLRGMQKGVITQADMKKALKINIIAACISGLLLVVVACEKPEDAIGFLVLGLIAIVAAITYTVGKKPYGYLGLGDISVLIFFGWLSVMGTYYLQANTLNMITFLPATACGLLSVAVLNINNMRDIENDVKAGKNTLAVRLGPSGARIYHAIIIIVAILCLAFFNLLYLRGWTGWLFLLAVPMLMNHVRRVLSDPTPEGMRPMLENMVKAALFTNVLFSIGVILSK</sequence>
<dbReference type="GO" id="GO:0005886">
    <property type="term" value="C:plasma membrane"/>
    <property type="evidence" value="ECO:0007669"/>
    <property type="project" value="UniProtKB-SubCell"/>
</dbReference>
<dbReference type="KEGG" id="psi:S70_11100"/>
<dbReference type="Pfam" id="PF01040">
    <property type="entry name" value="UbiA"/>
    <property type="match status" value="1"/>
</dbReference>
<keyword evidence="5 8" id="KW-0812">Transmembrane</keyword>
<dbReference type="PANTHER" id="PTHR13929">
    <property type="entry name" value="1,4-DIHYDROXY-2-NAPHTHOATE OCTAPRENYLTRANSFERASE"/>
    <property type="match status" value="1"/>
</dbReference>
<evidence type="ECO:0000313" key="11">
    <source>
        <dbReference type="Proteomes" id="UP000005012"/>
    </source>
</evidence>
<proteinExistence type="inferred from homology"/>
<evidence type="ECO:0000256" key="9">
    <source>
        <dbReference type="NCBIfam" id="TIGR00751"/>
    </source>
</evidence>
<reference evidence="10 11" key="1">
    <citation type="journal article" date="2012" name="J. Bacteriol.">
        <title>Complete Genome Sequence of Providencia stuartii Clinical Isolate MRSN 2154.</title>
        <authorList>
            <person name="Clifford R.J."/>
            <person name="Hang J."/>
            <person name="Riley M.C."/>
            <person name="Onmus-Leone F."/>
            <person name="Kuschner R.A."/>
            <person name="Lesho E.P."/>
            <person name="Waterman P.E."/>
        </authorList>
    </citation>
    <scope>NUCLEOTIDE SEQUENCE [LARGE SCALE GENOMIC DNA]</scope>
    <source>
        <strain evidence="10 11">MRSN 2154</strain>
    </source>
</reference>
<keyword evidence="8" id="KW-0997">Cell inner membrane</keyword>
<evidence type="ECO:0000256" key="5">
    <source>
        <dbReference type="ARBA" id="ARBA00022692"/>
    </source>
</evidence>
<reference evidence="11" key="2">
    <citation type="submission" date="2012-04" db="EMBL/GenBank/DDBJ databases">
        <title>Complete genome sequence of Providencia stuartii clinical isolate MRSN 2154.</title>
        <authorList>
            <person name="Clifford R.J."/>
            <person name="Hang J."/>
            <person name="Riley M.C."/>
            <person name="Onmus-Leone F."/>
            <person name="Kuschner R.A."/>
            <person name="Lesho E.P."/>
            <person name="Waterman P.E."/>
        </authorList>
    </citation>
    <scope>NUCLEOTIDE SEQUENCE [LARGE SCALE GENOMIC DNA]</scope>
    <source>
        <strain evidence="11">MRSN 2154</strain>
    </source>
</reference>